<reference evidence="10" key="1">
    <citation type="submission" date="2018-05" db="EMBL/GenBank/DDBJ databases">
        <authorList>
            <person name="Lanie J.A."/>
            <person name="Ng W.-L."/>
            <person name="Kazmierczak K.M."/>
            <person name="Andrzejewski T.M."/>
            <person name="Davidsen T.M."/>
            <person name="Wayne K.J."/>
            <person name="Tettelin H."/>
            <person name="Glass J.I."/>
            <person name="Rusch D."/>
            <person name="Podicherti R."/>
            <person name="Tsui H.-C.T."/>
            <person name="Winkler M.E."/>
        </authorList>
    </citation>
    <scope>NUCLEOTIDE SEQUENCE</scope>
</reference>
<evidence type="ECO:0000256" key="5">
    <source>
        <dbReference type="ARBA" id="ARBA00022692"/>
    </source>
</evidence>
<dbReference type="GO" id="GO:0015628">
    <property type="term" value="P:protein secretion by the type II secretion system"/>
    <property type="evidence" value="ECO:0007669"/>
    <property type="project" value="InterPro"/>
</dbReference>
<dbReference type="InterPro" id="IPR012902">
    <property type="entry name" value="N_methyl_site"/>
</dbReference>
<gene>
    <name evidence="10" type="ORF">METZ01_LOCUS96509</name>
</gene>
<evidence type="ECO:0000256" key="3">
    <source>
        <dbReference type="ARBA" id="ARBA00022481"/>
    </source>
</evidence>
<dbReference type="PROSITE" id="PS00409">
    <property type="entry name" value="PROKAR_NTER_METHYL"/>
    <property type="match status" value="1"/>
</dbReference>
<dbReference type="AlphaFoldDB" id="A0A381VTP6"/>
<evidence type="ECO:0000256" key="1">
    <source>
        <dbReference type="ARBA" id="ARBA00004377"/>
    </source>
</evidence>
<comment type="subcellular location">
    <subcellularLocation>
        <location evidence="1">Cell inner membrane</location>
        <topology evidence="1">Single-pass membrane protein</topology>
    </subcellularLocation>
</comment>
<name>A0A381VTP6_9ZZZZ</name>
<dbReference type="NCBIfam" id="TIGR02532">
    <property type="entry name" value="IV_pilin_GFxxxE"/>
    <property type="match status" value="1"/>
</dbReference>
<accession>A0A381VTP6</accession>
<sequence>MISTPPVRYSLTIPDYRHGTRLERGFTLIELLVVIVIIVAATAVVAPNLGSRVRQAQLDSGAARLDALARHARTRAVLDRRPIVLTASPDGRYIYLNYTDDQAPSLNTLPLDMGASIRIQISKIGSKEEGVTFSPDGTVTETWFELSSSSGNRQLRLDPVRAKVSSGNS</sequence>
<dbReference type="GO" id="GO:0015627">
    <property type="term" value="C:type II protein secretion system complex"/>
    <property type="evidence" value="ECO:0007669"/>
    <property type="project" value="InterPro"/>
</dbReference>
<evidence type="ECO:0000256" key="7">
    <source>
        <dbReference type="ARBA" id="ARBA00023136"/>
    </source>
</evidence>
<proteinExistence type="predicted"/>
<organism evidence="10">
    <name type="scientific">marine metagenome</name>
    <dbReference type="NCBI Taxonomy" id="408172"/>
    <lineage>
        <taxon>unclassified sequences</taxon>
        <taxon>metagenomes</taxon>
        <taxon>ecological metagenomes</taxon>
    </lineage>
</organism>
<dbReference type="Pfam" id="PF07963">
    <property type="entry name" value="N_methyl"/>
    <property type="match status" value="1"/>
</dbReference>
<evidence type="ECO:0000259" key="9">
    <source>
        <dbReference type="Pfam" id="PF12019"/>
    </source>
</evidence>
<protein>
    <recommendedName>
        <fullName evidence="9">General secretion pathway GspH domain-containing protein</fullName>
    </recommendedName>
</protein>
<keyword evidence="3" id="KW-0488">Methylation</keyword>
<keyword evidence="5 8" id="KW-0812">Transmembrane</keyword>
<keyword evidence="7 8" id="KW-0472">Membrane</keyword>
<dbReference type="InterPro" id="IPR045584">
    <property type="entry name" value="Pilin-like"/>
</dbReference>
<evidence type="ECO:0000256" key="6">
    <source>
        <dbReference type="ARBA" id="ARBA00022989"/>
    </source>
</evidence>
<keyword evidence="6 8" id="KW-1133">Transmembrane helix</keyword>
<feature type="domain" description="General secretion pathway GspH" evidence="9">
    <location>
        <begin position="62"/>
        <end position="157"/>
    </location>
</feature>
<evidence type="ECO:0000256" key="2">
    <source>
        <dbReference type="ARBA" id="ARBA00022475"/>
    </source>
</evidence>
<evidence type="ECO:0000256" key="4">
    <source>
        <dbReference type="ARBA" id="ARBA00022519"/>
    </source>
</evidence>
<keyword evidence="4" id="KW-0997">Cell inner membrane</keyword>
<dbReference type="EMBL" id="UINC01009749">
    <property type="protein sequence ID" value="SVA43655.1"/>
    <property type="molecule type" value="Genomic_DNA"/>
</dbReference>
<dbReference type="InterPro" id="IPR022346">
    <property type="entry name" value="T2SS_GspH"/>
</dbReference>
<dbReference type="SUPFAM" id="SSF54523">
    <property type="entry name" value="Pili subunits"/>
    <property type="match status" value="1"/>
</dbReference>
<dbReference type="Gene3D" id="3.30.700.10">
    <property type="entry name" value="Glycoprotein, Type 4 Pilin"/>
    <property type="match status" value="1"/>
</dbReference>
<dbReference type="GO" id="GO:0005886">
    <property type="term" value="C:plasma membrane"/>
    <property type="evidence" value="ECO:0007669"/>
    <property type="project" value="UniProtKB-SubCell"/>
</dbReference>
<feature type="transmembrane region" description="Helical" evidence="8">
    <location>
        <begin position="26"/>
        <end position="46"/>
    </location>
</feature>
<evidence type="ECO:0000256" key="8">
    <source>
        <dbReference type="SAM" id="Phobius"/>
    </source>
</evidence>
<evidence type="ECO:0000313" key="10">
    <source>
        <dbReference type="EMBL" id="SVA43655.1"/>
    </source>
</evidence>
<dbReference type="Pfam" id="PF12019">
    <property type="entry name" value="GspH"/>
    <property type="match status" value="1"/>
</dbReference>
<keyword evidence="2" id="KW-1003">Cell membrane</keyword>